<evidence type="ECO:0000313" key="1">
    <source>
        <dbReference type="EnsemblPlants" id="AVESA.00010b.r2.4CG1298600.1.CDS.1"/>
    </source>
</evidence>
<proteinExistence type="predicted"/>
<name>A0ACD5X0J9_AVESA</name>
<protein>
    <submittedName>
        <fullName evidence="1">Uncharacterized protein</fullName>
    </submittedName>
</protein>
<evidence type="ECO:0000313" key="2">
    <source>
        <dbReference type="Proteomes" id="UP001732700"/>
    </source>
</evidence>
<organism evidence="1 2">
    <name type="scientific">Avena sativa</name>
    <name type="common">Oat</name>
    <dbReference type="NCBI Taxonomy" id="4498"/>
    <lineage>
        <taxon>Eukaryota</taxon>
        <taxon>Viridiplantae</taxon>
        <taxon>Streptophyta</taxon>
        <taxon>Embryophyta</taxon>
        <taxon>Tracheophyta</taxon>
        <taxon>Spermatophyta</taxon>
        <taxon>Magnoliopsida</taxon>
        <taxon>Liliopsida</taxon>
        <taxon>Poales</taxon>
        <taxon>Poaceae</taxon>
        <taxon>BOP clade</taxon>
        <taxon>Pooideae</taxon>
        <taxon>Poodae</taxon>
        <taxon>Poeae</taxon>
        <taxon>Poeae Chloroplast Group 1 (Aveneae type)</taxon>
        <taxon>Aveninae</taxon>
        <taxon>Avena</taxon>
    </lineage>
</organism>
<accession>A0ACD5X0J9</accession>
<keyword evidence="2" id="KW-1185">Reference proteome</keyword>
<reference evidence="1" key="2">
    <citation type="submission" date="2025-09" db="UniProtKB">
        <authorList>
            <consortium name="EnsemblPlants"/>
        </authorList>
    </citation>
    <scope>IDENTIFICATION</scope>
</reference>
<dbReference type="Proteomes" id="UP001732700">
    <property type="component" value="Chromosome 4C"/>
</dbReference>
<sequence length="174" mass="20130">MASAVAVAGAECVCPSKRKAEASAGEERERAIKRIDCSDSEGARKLTRLPQEEVEWILAQSREPVYPPFLELKRRNPSLVPSPEEEEDEDTMLLYQAARDCYESREEYMEFQAWVRREYRSKGFVEVDFDYFGEIAEAQAWSDQARKEAFKDTDLSSDTEDEDDPFLTLLRNLR</sequence>
<reference evidence="1" key="1">
    <citation type="submission" date="2021-05" db="EMBL/GenBank/DDBJ databases">
        <authorList>
            <person name="Scholz U."/>
            <person name="Mascher M."/>
            <person name="Fiebig A."/>
        </authorList>
    </citation>
    <scope>NUCLEOTIDE SEQUENCE [LARGE SCALE GENOMIC DNA]</scope>
</reference>
<dbReference type="EnsemblPlants" id="AVESA.00010b.r2.4CG1298600.1">
    <property type="protein sequence ID" value="AVESA.00010b.r2.4CG1298600.1.CDS.1"/>
    <property type="gene ID" value="AVESA.00010b.r2.4CG1298600"/>
</dbReference>